<dbReference type="PROSITE" id="PS51257">
    <property type="entry name" value="PROKAR_LIPOPROTEIN"/>
    <property type="match status" value="1"/>
</dbReference>
<dbReference type="CDD" id="cd02549">
    <property type="entry name" value="Peptidase_C39A"/>
    <property type="match status" value="1"/>
</dbReference>
<dbReference type="EMBL" id="AAMD01000023">
    <property type="protein sequence ID" value="EAU68013.1"/>
    <property type="molecule type" value="Genomic_DNA"/>
</dbReference>
<dbReference type="OrthoDB" id="9789941at2"/>
<name>Q097X2_STIAD</name>
<evidence type="ECO:0000256" key="1">
    <source>
        <dbReference type="SAM" id="SignalP"/>
    </source>
</evidence>
<feature type="chain" id="PRO_5004167253" description="Peptidase C39-like domain-containing protein" evidence="1">
    <location>
        <begin position="34"/>
        <end position="426"/>
    </location>
</feature>
<dbReference type="Gene3D" id="3.90.70.10">
    <property type="entry name" value="Cysteine proteinases"/>
    <property type="match status" value="1"/>
</dbReference>
<evidence type="ECO:0000313" key="4">
    <source>
        <dbReference type="Proteomes" id="UP000032702"/>
    </source>
</evidence>
<dbReference type="InterPro" id="IPR039563">
    <property type="entry name" value="Peptidase_C39_single_dom"/>
</dbReference>
<dbReference type="Proteomes" id="UP000032702">
    <property type="component" value="Unassembled WGS sequence"/>
</dbReference>
<feature type="domain" description="Peptidase C39-like" evidence="2">
    <location>
        <begin position="240"/>
        <end position="380"/>
    </location>
</feature>
<evidence type="ECO:0000259" key="2">
    <source>
        <dbReference type="Pfam" id="PF13529"/>
    </source>
</evidence>
<protein>
    <recommendedName>
        <fullName evidence="2">Peptidase C39-like domain-containing protein</fullName>
    </recommendedName>
</protein>
<reference evidence="3 4" key="1">
    <citation type="submission" date="2006-04" db="EMBL/GenBank/DDBJ databases">
        <authorList>
            <person name="Nierman W.C."/>
        </authorList>
    </citation>
    <scope>NUCLEOTIDE SEQUENCE [LARGE SCALE GENOMIC DNA]</scope>
    <source>
        <strain evidence="3 4">DW4/3-1</strain>
    </source>
</reference>
<dbReference type="AlphaFoldDB" id="Q097X2"/>
<comment type="caution">
    <text evidence="3">The sequence shown here is derived from an EMBL/GenBank/DDBJ whole genome shotgun (WGS) entry which is preliminary data.</text>
</comment>
<dbReference type="InterPro" id="IPR039564">
    <property type="entry name" value="Peptidase_C39-like"/>
</dbReference>
<organism evidence="3 4">
    <name type="scientific">Stigmatella aurantiaca (strain DW4/3-1)</name>
    <dbReference type="NCBI Taxonomy" id="378806"/>
    <lineage>
        <taxon>Bacteria</taxon>
        <taxon>Pseudomonadati</taxon>
        <taxon>Myxococcota</taxon>
        <taxon>Myxococcia</taxon>
        <taxon>Myxococcales</taxon>
        <taxon>Cystobacterineae</taxon>
        <taxon>Archangiaceae</taxon>
        <taxon>Stigmatella</taxon>
    </lineage>
</organism>
<proteinExistence type="predicted"/>
<sequence length="426" mass="45702">MQLPVRSRDRWRRCHTVRTQILCLLTTSLLACASTTRSPGSESPEEEAVARFWRSTAAERDFERFSRHGTILARDGALELDAAAPEGTSPFPAGGAAGTPPIERYRLGSAILSEQPIVGGFDSAIPSFDALTPPGTWVRVTLAARVEGTWTKDYDFGPWALDKGTVSRRSVDGQEDTQGRVLTDTLVLKRKADALRATVWLYSTQPGVSPRVRALSVALSDGTRMPVDSLADQTGWGTVLEVPGLSQMPYPHGGPVWCSPTSTTMLLGYWNRKLGRNDLAEPVPTAAEHVYDEVYRGTGNWSFNTAYAAARGDGALHGAVVRLDGFAQVGRFIAAGIPVSISIAYTPGMLTGSAAYSSDGHLIVVKGFTPEGDVVCNDPAFPSDDQVGVTYKRAELWQAWRHSGGAAYVLWPVGTALPAGSVSLVP</sequence>
<accession>Q097X2</accession>
<gene>
    <name evidence="3" type="ORF">STIAU_0782</name>
</gene>
<dbReference type="Pfam" id="PF13529">
    <property type="entry name" value="Peptidase_C39_2"/>
    <property type="match status" value="1"/>
</dbReference>
<evidence type="ECO:0000313" key="3">
    <source>
        <dbReference type="EMBL" id="EAU68013.1"/>
    </source>
</evidence>
<keyword evidence="1" id="KW-0732">Signal</keyword>
<dbReference type="PATRIC" id="fig|378806.16.peg.7265"/>
<feature type="signal peptide" evidence="1">
    <location>
        <begin position="1"/>
        <end position="33"/>
    </location>
</feature>